<feature type="compositionally biased region" description="Acidic residues" evidence="1">
    <location>
        <begin position="356"/>
        <end position="371"/>
    </location>
</feature>
<dbReference type="Proteomes" id="UP000663865">
    <property type="component" value="Unassembled WGS sequence"/>
</dbReference>
<evidence type="ECO:0000313" key="3">
    <source>
        <dbReference type="Proteomes" id="UP000663865"/>
    </source>
</evidence>
<feature type="region of interest" description="Disordered" evidence="1">
    <location>
        <begin position="343"/>
        <end position="371"/>
    </location>
</feature>
<gene>
    <name evidence="2" type="ORF">KIK155_LOCUS23655</name>
</gene>
<reference evidence="2" key="1">
    <citation type="submission" date="2021-02" db="EMBL/GenBank/DDBJ databases">
        <authorList>
            <person name="Nowell W R."/>
        </authorList>
    </citation>
    <scope>NUCLEOTIDE SEQUENCE</scope>
</reference>
<comment type="caution">
    <text evidence="2">The sequence shown here is derived from an EMBL/GenBank/DDBJ whole genome shotgun (WGS) entry which is preliminary data.</text>
</comment>
<evidence type="ECO:0000313" key="2">
    <source>
        <dbReference type="EMBL" id="CAF3654567.1"/>
    </source>
</evidence>
<dbReference type="EMBL" id="CAJNYV010004234">
    <property type="protein sequence ID" value="CAF3654567.1"/>
    <property type="molecule type" value="Genomic_DNA"/>
</dbReference>
<protein>
    <submittedName>
        <fullName evidence="2">Uncharacterized protein</fullName>
    </submittedName>
</protein>
<name>A0A818RAM5_9BILA</name>
<dbReference type="AlphaFoldDB" id="A0A818RAM5"/>
<organism evidence="2 3">
    <name type="scientific">Rotaria socialis</name>
    <dbReference type="NCBI Taxonomy" id="392032"/>
    <lineage>
        <taxon>Eukaryota</taxon>
        <taxon>Metazoa</taxon>
        <taxon>Spiralia</taxon>
        <taxon>Gnathifera</taxon>
        <taxon>Rotifera</taxon>
        <taxon>Eurotatoria</taxon>
        <taxon>Bdelloidea</taxon>
        <taxon>Philodinida</taxon>
        <taxon>Philodinidae</taxon>
        <taxon>Rotaria</taxon>
    </lineage>
</organism>
<evidence type="ECO:0000256" key="1">
    <source>
        <dbReference type="SAM" id="MobiDB-lite"/>
    </source>
</evidence>
<sequence>MANDGRPSVSNEKREVDYAKLWRDLQIDFHLEGLKFPDNKIYGRINIIPASSRKLIQKFVLVVNDEINRIDFEPHIEHLAASGFNTKKKHPWAYIEAIPNNSKWPEQVKKSNTCSFHFTGEVFALNPTIGFNLSDDKQNLKPNLTIKWYHIGDKVAQRYVICLDDLEVRHIRQKEIEDVFNISISGFECGDEHTLQLAARLNNRKETYRSDPLHFIVPNKELIGNDDVEFITVSDDLPPSNLPGNDYIYICIFIVISFCYMSNNVILAIVGINADEPVPDINHKYKENDNITILCKNHKKLLAKLTENINRRDNCTCCSQLPHKIFPGVEHYFENTKNRNSFSKDNRTISSKENTKEEEEDDDDDVITLNN</sequence>
<proteinExistence type="predicted"/>
<accession>A0A818RAM5</accession>